<keyword evidence="6 11" id="KW-0967">Endosome</keyword>
<keyword evidence="8 11" id="KW-1133">Transmembrane helix</keyword>
<dbReference type="GO" id="GO:0046856">
    <property type="term" value="P:phosphatidylinositol dephosphorylation"/>
    <property type="evidence" value="ECO:0007669"/>
    <property type="project" value="InterPro"/>
</dbReference>
<comment type="catalytic activity">
    <reaction evidence="1 11">
        <text>a 1,2-diacyl-sn-glycero-3-phospho-(1D-myo-inositol-4,5-bisphosphate) + H2O = a 1,2-diacyl-sn-glycero-3-phospho-(1D-myo-inositol-5-phosphate) + phosphate</text>
        <dbReference type="Rhea" id="RHEA:25674"/>
        <dbReference type="ChEBI" id="CHEBI:15377"/>
        <dbReference type="ChEBI" id="CHEBI:43474"/>
        <dbReference type="ChEBI" id="CHEBI:57795"/>
        <dbReference type="ChEBI" id="CHEBI:58456"/>
        <dbReference type="EC" id="3.1.3.78"/>
    </reaction>
</comment>
<keyword evidence="10 11" id="KW-0458">Lysosome</keyword>
<dbReference type="GO" id="GO:0005765">
    <property type="term" value="C:lysosomal membrane"/>
    <property type="evidence" value="ECO:0007669"/>
    <property type="project" value="UniProtKB-SubCell"/>
</dbReference>
<dbReference type="PANTHER" id="PTHR21014:SF6">
    <property type="entry name" value="PHOSPHATIDYLINOSITOL-4,5-BISPHOSPHATE 4-PHOSPHATASE"/>
    <property type="match status" value="1"/>
</dbReference>
<dbReference type="EMBL" id="HACA01026235">
    <property type="protein sequence ID" value="CDW43596.1"/>
    <property type="molecule type" value="Transcribed_RNA"/>
</dbReference>
<keyword evidence="9 11" id="KW-0472">Membrane</keyword>
<evidence type="ECO:0000256" key="10">
    <source>
        <dbReference type="ARBA" id="ARBA00023228"/>
    </source>
</evidence>
<protein>
    <recommendedName>
        <fullName evidence="4 11">Phosphatidylinositol-4,5-bisphosphate 4-phosphatase</fullName>
        <ecNumber evidence="4 11">3.1.3.78</ecNumber>
    </recommendedName>
</protein>
<reference evidence="13" key="1">
    <citation type="submission" date="2010-03" db="EMBL/GenBank/DDBJ databases">
        <title>Atlantic Lepeophtheirus salmonis ESTs and full-length cDNAs.</title>
        <authorList>
            <person name="Yasuike M."/>
            <person name="von Schalburg K."/>
            <person name="Cooper G."/>
            <person name="Leong J."/>
            <person name="Nilsen F."/>
            <person name="Jones S.R.M."/>
            <person name="Koop B.F."/>
        </authorList>
    </citation>
    <scope>NUCLEOTIDE SEQUENCE</scope>
    <source>
        <strain evidence="13">Atlantic form</strain>
        <tissue evidence="13">Mixed tissue</tissue>
    </source>
</reference>
<dbReference type="Pfam" id="PF09788">
    <property type="entry name" value="Tmemb_55A"/>
    <property type="match status" value="1"/>
</dbReference>
<evidence type="ECO:0000256" key="4">
    <source>
        <dbReference type="ARBA" id="ARBA00012936"/>
    </source>
</evidence>
<evidence type="ECO:0000313" key="14">
    <source>
        <dbReference type="EMBL" id="CDW43596.1"/>
    </source>
</evidence>
<dbReference type="OrthoDB" id="9939933at2759"/>
<feature type="transmembrane region" description="Helical" evidence="11">
    <location>
        <begin position="191"/>
        <end position="212"/>
    </location>
</feature>
<evidence type="ECO:0000256" key="3">
    <source>
        <dbReference type="ARBA" id="ARBA00004155"/>
    </source>
</evidence>
<comment type="subcellular location">
    <subcellularLocation>
        <location evidence="2 11">Late endosome membrane</location>
        <topology evidence="2 11">Multi-pass membrane protein</topology>
    </subcellularLocation>
    <subcellularLocation>
        <location evidence="3 11">Lysosome membrane</location>
        <topology evidence="3 11">Multi-pass membrane protein</topology>
    </subcellularLocation>
</comment>
<organism evidence="13">
    <name type="scientific">Lepeophtheirus salmonis</name>
    <name type="common">Salmon louse</name>
    <name type="synonym">Caligus salmonis</name>
    <dbReference type="NCBI Taxonomy" id="72036"/>
    <lineage>
        <taxon>Eukaryota</taxon>
        <taxon>Metazoa</taxon>
        <taxon>Ecdysozoa</taxon>
        <taxon>Arthropoda</taxon>
        <taxon>Crustacea</taxon>
        <taxon>Multicrustacea</taxon>
        <taxon>Hexanauplia</taxon>
        <taxon>Copepoda</taxon>
        <taxon>Siphonostomatoida</taxon>
        <taxon>Caligidae</taxon>
        <taxon>Lepeophtheirus</taxon>
    </lineage>
</organism>
<feature type="compositionally biased region" description="Polar residues" evidence="12">
    <location>
        <begin position="23"/>
        <end position="33"/>
    </location>
</feature>
<evidence type="ECO:0000256" key="9">
    <source>
        <dbReference type="ARBA" id="ARBA00023136"/>
    </source>
</evidence>
<evidence type="ECO:0000256" key="2">
    <source>
        <dbReference type="ARBA" id="ARBA00004107"/>
    </source>
</evidence>
<dbReference type="GO" id="GO:0005886">
    <property type="term" value="C:plasma membrane"/>
    <property type="evidence" value="ECO:0007669"/>
    <property type="project" value="TreeGrafter"/>
</dbReference>
<keyword evidence="5 11" id="KW-0812">Transmembrane</keyword>
<evidence type="ECO:0000256" key="6">
    <source>
        <dbReference type="ARBA" id="ARBA00022753"/>
    </source>
</evidence>
<gene>
    <name evidence="13" type="primary">T55BB</name>
</gene>
<accession>D3PI96</accession>
<dbReference type="EMBL" id="BT121352">
    <property type="protein sequence ID" value="ADD38282.1"/>
    <property type="molecule type" value="mRNA"/>
</dbReference>
<dbReference type="GO" id="GO:0030670">
    <property type="term" value="C:phagocytic vesicle membrane"/>
    <property type="evidence" value="ECO:0007669"/>
    <property type="project" value="TreeGrafter"/>
</dbReference>
<proteinExistence type="evidence at transcript level"/>
<evidence type="ECO:0000313" key="13">
    <source>
        <dbReference type="EMBL" id="ADD38282.1"/>
    </source>
</evidence>
<dbReference type="InterPro" id="IPR019178">
    <property type="entry name" value="PtdIns-P2-Ptase"/>
</dbReference>
<keyword evidence="7 11" id="KW-0378">Hydrolase</keyword>
<evidence type="ECO:0000256" key="5">
    <source>
        <dbReference type="ARBA" id="ARBA00022692"/>
    </source>
</evidence>
<evidence type="ECO:0000256" key="7">
    <source>
        <dbReference type="ARBA" id="ARBA00022801"/>
    </source>
</evidence>
<dbReference type="PANTHER" id="PTHR21014">
    <property type="entry name" value="PHOSPHATIDYLINOSITOL-4,5-BISPHOSPHATE 4-PHOSPHATASE"/>
    <property type="match status" value="1"/>
</dbReference>
<dbReference type="AlphaFoldDB" id="D3PI96"/>
<feature type="region of interest" description="Disordered" evidence="12">
    <location>
        <begin position="1"/>
        <end position="51"/>
    </location>
</feature>
<sequence length="251" mass="28499">MKMTTEEDNEKTSLLKAQPSGPDVSNGTPSYETSLRRAFPNEETGDGWREETPQLVNANEVICRVCENVIQIEHLKKQYVAKCSRCNEATPIFSAPPGKKYVRCCCCCLLICRSSSERVYCPRSNCNRIIHFSPQDRQFSIQGGNGTMRNFICPHCDSNFLFNVLSNSAARCPTCHNHIAVDVKFKYVRGIGYGILAASFFIIPIVLMAVTFPASHTYIYFICLGFLILFLYFVYKSFYYFRLKISSSSNE</sequence>
<feature type="transmembrane region" description="Helical" evidence="11">
    <location>
        <begin position="218"/>
        <end position="235"/>
    </location>
</feature>
<reference evidence="14" key="2">
    <citation type="submission" date="2014-05" db="EMBL/GenBank/DDBJ databases">
        <authorList>
            <person name="Chronopoulou M."/>
        </authorList>
    </citation>
    <scope>NUCLEOTIDE SEQUENCE</scope>
    <source>
        <tissue evidence="14">Whole organism</tissue>
    </source>
</reference>
<evidence type="ECO:0000256" key="1">
    <source>
        <dbReference type="ARBA" id="ARBA00001261"/>
    </source>
</evidence>
<evidence type="ECO:0000256" key="12">
    <source>
        <dbReference type="SAM" id="MobiDB-lite"/>
    </source>
</evidence>
<dbReference type="EC" id="3.1.3.78" evidence="4 11"/>
<dbReference type="GO" id="GO:0031902">
    <property type="term" value="C:late endosome membrane"/>
    <property type="evidence" value="ECO:0007669"/>
    <property type="project" value="UniProtKB-SubCell"/>
</dbReference>
<evidence type="ECO:0000256" key="11">
    <source>
        <dbReference type="RuleBase" id="RU365008"/>
    </source>
</evidence>
<evidence type="ECO:0000256" key="8">
    <source>
        <dbReference type="ARBA" id="ARBA00022989"/>
    </source>
</evidence>
<comment type="function">
    <text evidence="11">Catalyzes the hydrolysis of phosphatidylinositol-4,5-bisphosphate (PtdIns-4,5-P2) to phosphatidylinositol-4-phosphate (PtdIns-4-P).</text>
</comment>
<name>D3PI96_LEPSM</name>
<dbReference type="GO" id="GO:0034597">
    <property type="term" value="F:phosphatidylinositol-4,5-bisphosphate 4-phosphatase activity"/>
    <property type="evidence" value="ECO:0007669"/>
    <property type="project" value="UniProtKB-EC"/>
</dbReference>